<feature type="domain" description="PDZ" evidence="1">
    <location>
        <begin position="173"/>
        <end position="228"/>
    </location>
</feature>
<dbReference type="SMART" id="SM00228">
    <property type="entry name" value="PDZ"/>
    <property type="match status" value="1"/>
</dbReference>
<comment type="caution">
    <text evidence="3">The sequence shown here is derived from an EMBL/GenBank/DDBJ whole genome shotgun (WGS) entry which is preliminary data.</text>
</comment>
<proteinExistence type="predicted"/>
<name>A0A7W8KAE1_9DEIO</name>
<dbReference type="Proteomes" id="UP000539473">
    <property type="component" value="Unassembled WGS sequence"/>
</dbReference>
<protein>
    <submittedName>
        <fullName evidence="3">Putative damage-inducible protein DinB</fullName>
    </submittedName>
</protein>
<dbReference type="SUPFAM" id="SSF50156">
    <property type="entry name" value="PDZ domain-like"/>
    <property type="match status" value="1"/>
</dbReference>
<evidence type="ECO:0000313" key="2">
    <source>
        <dbReference type="EMBL" id="GHF34846.1"/>
    </source>
</evidence>
<reference evidence="2" key="1">
    <citation type="journal article" date="2014" name="Int. J. Syst. Evol. Microbiol.">
        <title>Complete genome of a new Firmicutes species belonging to the dominant human colonic microbiota ('Ruminococcus bicirculans') reveals two chromosomes and a selective capacity to utilize plant glucans.</title>
        <authorList>
            <consortium name="NISC Comparative Sequencing Program"/>
            <person name="Wegmann U."/>
            <person name="Louis P."/>
            <person name="Goesmann A."/>
            <person name="Henrissat B."/>
            <person name="Duncan S.H."/>
            <person name="Flint H.J."/>
        </authorList>
    </citation>
    <scope>NUCLEOTIDE SEQUENCE</scope>
    <source>
        <strain evidence="2">CGMCC 1.18437</strain>
    </source>
</reference>
<dbReference type="Gene3D" id="1.20.120.450">
    <property type="entry name" value="dinb family like domain"/>
    <property type="match status" value="1"/>
</dbReference>
<reference evidence="2" key="4">
    <citation type="submission" date="2024-05" db="EMBL/GenBank/DDBJ databases">
        <authorList>
            <person name="Sun Q."/>
            <person name="Zhou Y."/>
        </authorList>
    </citation>
    <scope>NUCLEOTIDE SEQUENCE</scope>
    <source>
        <strain evidence="2">CGMCC 1.18437</strain>
    </source>
</reference>
<dbReference type="EMBL" id="JACHFK010000001">
    <property type="protein sequence ID" value="MBB5374635.1"/>
    <property type="molecule type" value="Genomic_DNA"/>
</dbReference>
<evidence type="ECO:0000313" key="4">
    <source>
        <dbReference type="Proteomes" id="UP000539473"/>
    </source>
</evidence>
<dbReference type="Proteomes" id="UP000619376">
    <property type="component" value="Unassembled WGS sequence"/>
</dbReference>
<dbReference type="Pfam" id="PF17820">
    <property type="entry name" value="PDZ_6"/>
    <property type="match status" value="1"/>
</dbReference>
<dbReference type="InterPro" id="IPR001478">
    <property type="entry name" value="PDZ"/>
</dbReference>
<dbReference type="RefSeq" id="WP_184108746.1">
    <property type="nucleotide sequence ID" value="NZ_BNAJ01000001.1"/>
</dbReference>
<evidence type="ECO:0000313" key="3">
    <source>
        <dbReference type="EMBL" id="MBB5374635.1"/>
    </source>
</evidence>
<keyword evidence="5" id="KW-1185">Reference proteome</keyword>
<dbReference type="InterPro" id="IPR007061">
    <property type="entry name" value="MST-like"/>
</dbReference>
<dbReference type="AlphaFoldDB" id="A0A7W8KAE1"/>
<evidence type="ECO:0000259" key="1">
    <source>
        <dbReference type="PROSITE" id="PS50106"/>
    </source>
</evidence>
<dbReference type="SUPFAM" id="SSF109854">
    <property type="entry name" value="DinB/YfiT-like putative metalloenzymes"/>
    <property type="match status" value="1"/>
</dbReference>
<sequence>MSDFLISDRPGFTPMIARLVGMMEYGRETTLQAVQGMSVEELDLIPPEFGNSAGMLLEHFAAVERIYQLISEGHPNPDEALEAKWWPGLDLGERGRADIRGRPLRHYLTQLAEVRAQTLRLFAAHDDVWLDEPLPFWGSTGNRHFMWFHVFEDELNHRGQLRLIHKFLPRLRDRGMLGAGFGAASDGRGLRCIFVQPGSPAALAGLREGDVVLTYDGQDVTGVLFDEVALTQAAGVTSAFRVRRDDGEHALNVTRVTRPG</sequence>
<organism evidence="3 4">
    <name type="scientific">Deinococcus metalli</name>
    <dbReference type="NCBI Taxonomy" id="1141878"/>
    <lineage>
        <taxon>Bacteria</taxon>
        <taxon>Thermotogati</taxon>
        <taxon>Deinococcota</taxon>
        <taxon>Deinococci</taxon>
        <taxon>Deinococcales</taxon>
        <taxon>Deinococcaceae</taxon>
        <taxon>Deinococcus</taxon>
    </lineage>
</organism>
<dbReference type="InterPro" id="IPR041489">
    <property type="entry name" value="PDZ_6"/>
</dbReference>
<gene>
    <name evidence="2" type="ORF">GCM10017781_09620</name>
    <name evidence="3" type="ORF">HNQ07_000079</name>
</gene>
<dbReference type="Pfam" id="PF04978">
    <property type="entry name" value="MST"/>
    <property type="match status" value="1"/>
</dbReference>
<dbReference type="InterPro" id="IPR036034">
    <property type="entry name" value="PDZ_sf"/>
</dbReference>
<reference evidence="5" key="2">
    <citation type="journal article" date="2019" name="Int. J. Syst. Evol. Microbiol.">
        <title>The Global Catalogue of Microorganisms (GCM) 10K type strain sequencing project: providing services to taxonomists for standard genome sequencing and annotation.</title>
        <authorList>
            <consortium name="The Broad Institute Genomics Platform"/>
            <consortium name="The Broad Institute Genome Sequencing Center for Infectious Disease"/>
            <person name="Wu L."/>
            <person name="Ma J."/>
        </authorList>
    </citation>
    <scope>NUCLEOTIDE SEQUENCE [LARGE SCALE GENOMIC DNA]</scope>
    <source>
        <strain evidence="5">CGMCC 1.18437</strain>
    </source>
</reference>
<dbReference type="InterPro" id="IPR034660">
    <property type="entry name" value="DinB/YfiT-like"/>
</dbReference>
<accession>A0A7W8KAE1</accession>
<dbReference type="PROSITE" id="PS50106">
    <property type="entry name" value="PDZ"/>
    <property type="match status" value="1"/>
</dbReference>
<dbReference type="Gene3D" id="2.30.42.10">
    <property type="match status" value="1"/>
</dbReference>
<evidence type="ECO:0000313" key="5">
    <source>
        <dbReference type="Proteomes" id="UP000619376"/>
    </source>
</evidence>
<dbReference type="EMBL" id="BNAJ01000001">
    <property type="protein sequence ID" value="GHF34846.1"/>
    <property type="molecule type" value="Genomic_DNA"/>
</dbReference>
<reference evidence="3 4" key="3">
    <citation type="submission" date="2020-08" db="EMBL/GenBank/DDBJ databases">
        <title>Genomic Encyclopedia of Type Strains, Phase IV (KMG-IV): sequencing the most valuable type-strain genomes for metagenomic binning, comparative biology and taxonomic classification.</title>
        <authorList>
            <person name="Goeker M."/>
        </authorList>
    </citation>
    <scope>NUCLEOTIDE SEQUENCE [LARGE SCALE GENOMIC DNA]</scope>
    <source>
        <strain evidence="3 4">DSM 27521</strain>
    </source>
</reference>